<name>A0A6J7DU88_9ZZZZ</name>
<proteinExistence type="predicted"/>
<organism evidence="1">
    <name type="scientific">freshwater metagenome</name>
    <dbReference type="NCBI Taxonomy" id="449393"/>
    <lineage>
        <taxon>unclassified sequences</taxon>
        <taxon>metagenomes</taxon>
        <taxon>ecological metagenomes</taxon>
    </lineage>
</organism>
<sequence>MEAGAWACSTSTTADVFAAFGTRKTLSLAFRYAIKSSTTPPSGVHSNVYCAQPLAIRLRSLVNIELRKSTASGPITDAFPRWETSNIPTASRTAVCSAKTPPPGYSIGINHPPKSAIFALSAMCLSLRGEVFIVQTYRYIYYAEAYEYIKSF</sequence>
<dbReference type="AlphaFoldDB" id="A0A6J7DU88"/>
<dbReference type="EMBL" id="CAFBLH010000041">
    <property type="protein sequence ID" value="CAB4874207.1"/>
    <property type="molecule type" value="Genomic_DNA"/>
</dbReference>
<evidence type="ECO:0000313" key="1">
    <source>
        <dbReference type="EMBL" id="CAB4874207.1"/>
    </source>
</evidence>
<reference evidence="1" key="1">
    <citation type="submission" date="2020-05" db="EMBL/GenBank/DDBJ databases">
        <authorList>
            <person name="Chiriac C."/>
            <person name="Salcher M."/>
            <person name="Ghai R."/>
            <person name="Kavagutti S V."/>
        </authorList>
    </citation>
    <scope>NUCLEOTIDE SEQUENCE</scope>
</reference>
<protein>
    <submittedName>
        <fullName evidence="1">Unannotated protein</fullName>
    </submittedName>
</protein>
<accession>A0A6J7DU88</accession>
<gene>
    <name evidence="1" type="ORF">UFOPK3342_01164</name>
</gene>